<evidence type="ECO:0000313" key="1">
    <source>
        <dbReference type="EMBL" id="UQC87362.1"/>
    </source>
</evidence>
<dbReference type="Proteomes" id="UP000830671">
    <property type="component" value="Chromosome 6"/>
</dbReference>
<dbReference type="EMBL" id="CP019478">
    <property type="protein sequence ID" value="UQC87362.1"/>
    <property type="molecule type" value="Genomic_DNA"/>
</dbReference>
<accession>A0A9Q8T321</accession>
<evidence type="ECO:0000313" key="2">
    <source>
        <dbReference type="Proteomes" id="UP000830671"/>
    </source>
</evidence>
<gene>
    <name evidence="1" type="ORF">CLUP02_12866</name>
</gene>
<organism evidence="1 2">
    <name type="scientific">Colletotrichum lupini</name>
    <dbReference type="NCBI Taxonomy" id="145971"/>
    <lineage>
        <taxon>Eukaryota</taxon>
        <taxon>Fungi</taxon>
        <taxon>Dikarya</taxon>
        <taxon>Ascomycota</taxon>
        <taxon>Pezizomycotina</taxon>
        <taxon>Sordariomycetes</taxon>
        <taxon>Hypocreomycetidae</taxon>
        <taxon>Glomerellales</taxon>
        <taxon>Glomerellaceae</taxon>
        <taxon>Colletotrichum</taxon>
        <taxon>Colletotrichum acutatum species complex</taxon>
    </lineage>
</organism>
<keyword evidence="2" id="KW-1185">Reference proteome</keyword>
<proteinExistence type="predicted"/>
<protein>
    <submittedName>
        <fullName evidence="1">Uncharacterized protein</fullName>
    </submittedName>
</protein>
<reference evidence="1" key="1">
    <citation type="journal article" date="2021" name="Mol. Plant Microbe Interact.">
        <title>Complete Genome Sequence of the Plant-Pathogenic Fungus Colletotrichum lupini.</title>
        <authorList>
            <person name="Baroncelli R."/>
            <person name="Pensec F."/>
            <person name="Da Lio D."/>
            <person name="Boufleur T."/>
            <person name="Vicente I."/>
            <person name="Sarrocco S."/>
            <person name="Picot A."/>
            <person name="Baraldi E."/>
            <person name="Sukno S."/>
            <person name="Thon M."/>
            <person name="Le Floch G."/>
        </authorList>
    </citation>
    <scope>NUCLEOTIDE SEQUENCE</scope>
    <source>
        <strain evidence="1">IMI 504893</strain>
    </source>
</reference>
<name>A0A9Q8T321_9PEZI</name>
<sequence>MQMGRGATFSQNKYDAALMKGHKYNSR</sequence>
<dbReference type="AlphaFoldDB" id="A0A9Q8T321"/>